<dbReference type="Proteomes" id="UP001501729">
    <property type="component" value="Unassembled WGS sequence"/>
</dbReference>
<dbReference type="EMBL" id="BAABKX010000008">
    <property type="protein sequence ID" value="GAA5050712.1"/>
    <property type="molecule type" value="Genomic_DNA"/>
</dbReference>
<reference evidence="1 2" key="1">
    <citation type="journal article" date="2019" name="Int. J. Syst. Evol. Microbiol.">
        <title>The Global Catalogue of Microorganisms (GCM) 10K type strain sequencing project: providing services to taxonomists for standard genome sequencing and annotation.</title>
        <authorList>
            <consortium name="The Broad Institute Genomics Platform"/>
            <consortium name="The Broad Institute Genome Sequencing Center for Infectious Disease"/>
            <person name="Wu L."/>
            <person name="Ma J."/>
        </authorList>
    </citation>
    <scope>NUCLEOTIDE SEQUENCE [LARGE SCALE GENOMIC DNA]</scope>
    <source>
        <strain evidence="1 2">JCM 17504</strain>
    </source>
</reference>
<dbReference type="RefSeq" id="WP_227777754.1">
    <property type="nucleotide sequence ID" value="NZ_BAABKX010000008.1"/>
</dbReference>
<dbReference type="GeneID" id="68616057"/>
<organism evidence="1 2">
    <name type="scientific">Haladaptatus pallidirubidus</name>
    <dbReference type="NCBI Taxonomy" id="1008152"/>
    <lineage>
        <taxon>Archaea</taxon>
        <taxon>Methanobacteriati</taxon>
        <taxon>Methanobacteriota</taxon>
        <taxon>Stenosarchaea group</taxon>
        <taxon>Halobacteria</taxon>
        <taxon>Halobacteriales</taxon>
        <taxon>Haladaptataceae</taxon>
        <taxon>Haladaptatus</taxon>
    </lineage>
</organism>
<evidence type="ECO:0000313" key="1">
    <source>
        <dbReference type="EMBL" id="GAA5050712.1"/>
    </source>
</evidence>
<proteinExistence type="predicted"/>
<dbReference type="AlphaFoldDB" id="A0AAV3UHU6"/>
<comment type="caution">
    <text evidence="1">The sequence shown here is derived from an EMBL/GenBank/DDBJ whole genome shotgun (WGS) entry which is preliminary data.</text>
</comment>
<accession>A0AAV3UHU6</accession>
<sequence>MIGIESFSGSAQAVATVGIVFAEAIMLYAGYGALTGVVGSTVLETLEGE</sequence>
<dbReference type="Pfam" id="PF24352">
    <property type="entry name" value="DUF7512"/>
    <property type="match status" value="1"/>
</dbReference>
<dbReference type="InterPro" id="IPR055934">
    <property type="entry name" value="DUF7512"/>
</dbReference>
<gene>
    <name evidence="1" type="ORF">GCM10025751_25170</name>
</gene>
<evidence type="ECO:0000313" key="2">
    <source>
        <dbReference type="Proteomes" id="UP001501729"/>
    </source>
</evidence>
<protein>
    <submittedName>
        <fullName evidence="1">Uncharacterized protein</fullName>
    </submittedName>
</protein>
<name>A0AAV3UHU6_9EURY</name>
<keyword evidence="2" id="KW-1185">Reference proteome</keyword>